<keyword evidence="3" id="KW-0963">Cytoplasm</keyword>
<evidence type="ECO:0000256" key="2">
    <source>
        <dbReference type="ARBA" id="ARBA00022448"/>
    </source>
</evidence>
<protein>
    <submittedName>
        <fullName evidence="9">PTS sugar transporter subunit IIB</fullName>
        <ecNumber evidence="9">2.7.1.-</ecNumber>
    </submittedName>
</protein>
<keyword evidence="2" id="KW-0813">Transport</keyword>
<dbReference type="PROSITE" id="PS51101">
    <property type="entry name" value="PTS_EIIB_TYPE_4"/>
    <property type="match status" value="1"/>
</dbReference>
<evidence type="ECO:0000256" key="5">
    <source>
        <dbReference type="ARBA" id="ARBA00022679"/>
    </source>
</evidence>
<dbReference type="EMBL" id="JBHUMQ010000015">
    <property type="protein sequence ID" value="MFD2693140.1"/>
    <property type="molecule type" value="Genomic_DNA"/>
</dbReference>
<keyword evidence="5 9" id="KW-0808">Transferase</keyword>
<evidence type="ECO:0000313" key="10">
    <source>
        <dbReference type="Proteomes" id="UP001597399"/>
    </source>
</evidence>
<dbReference type="Proteomes" id="UP001597399">
    <property type="component" value="Unassembled WGS sequence"/>
</dbReference>
<gene>
    <name evidence="9" type="ORF">ACFSUE_05780</name>
</gene>
<dbReference type="GO" id="GO:0016740">
    <property type="term" value="F:transferase activity"/>
    <property type="evidence" value="ECO:0007669"/>
    <property type="project" value="UniProtKB-KW"/>
</dbReference>
<organism evidence="9 10">
    <name type="scientific">Sporolactobacillus shoreicorticis</name>
    <dbReference type="NCBI Taxonomy" id="1923877"/>
    <lineage>
        <taxon>Bacteria</taxon>
        <taxon>Bacillati</taxon>
        <taxon>Bacillota</taxon>
        <taxon>Bacilli</taxon>
        <taxon>Bacillales</taxon>
        <taxon>Sporolactobacillaceae</taxon>
        <taxon>Sporolactobacillus</taxon>
    </lineage>
</organism>
<keyword evidence="4 9" id="KW-0762">Sugar transport</keyword>
<evidence type="ECO:0000259" key="8">
    <source>
        <dbReference type="PROSITE" id="PS51101"/>
    </source>
</evidence>
<dbReference type="EC" id="2.7.1.-" evidence="9"/>
<sequence>MDEIIEIRVDDRLIHGQVAGLWTNALQATRLMVIDDAVSQNETQKSLLRMVAPGSVNTSIISEEKAFLNISAGKYVGQRVFVIVKSPVVILNLLKRGLPIKRINIGNISARDDTKVLKSGISVTLTEEKALKEILDAGVQITTIRTPTDPEAFLTKKDLKEKS</sequence>
<comment type="subcellular location">
    <subcellularLocation>
        <location evidence="1">Cytoplasm</location>
    </subcellularLocation>
</comment>
<evidence type="ECO:0000256" key="6">
    <source>
        <dbReference type="ARBA" id="ARBA00022683"/>
    </source>
</evidence>
<dbReference type="RefSeq" id="WP_253058438.1">
    <property type="nucleotide sequence ID" value="NZ_JAMXWM010000002.1"/>
</dbReference>
<reference evidence="10" key="1">
    <citation type="journal article" date="2019" name="Int. J. Syst. Evol. Microbiol.">
        <title>The Global Catalogue of Microorganisms (GCM) 10K type strain sequencing project: providing services to taxonomists for standard genome sequencing and annotation.</title>
        <authorList>
            <consortium name="The Broad Institute Genomics Platform"/>
            <consortium name="The Broad Institute Genome Sequencing Center for Infectious Disease"/>
            <person name="Wu L."/>
            <person name="Ma J."/>
        </authorList>
    </citation>
    <scope>NUCLEOTIDE SEQUENCE [LARGE SCALE GENOMIC DNA]</scope>
    <source>
        <strain evidence="10">TISTR 2466</strain>
    </source>
</reference>
<accession>A0ABW5S3Q7</accession>
<keyword evidence="6" id="KW-0598">Phosphotransferase system</keyword>
<evidence type="ECO:0000256" key="7">
    <source>
        <dbReference type="ARBA" id="ARBA00022777"/>
    </source>
</evidence>
<dbReference type="Pfam" id="PF03830">
    <property type="entry name" value="PTSIIB_sorb"/>
    <property type="match status" value="1"/>
</dbReference>
<dbReference type="SUPFAM" id="SSF52728">
    <property type="entry name" value="PTS IIb component"/>
    <property type="match status" value="1"/>
</dbReference>
<evidence type="ECO:0000256" key="4">
    <source>
        <dbReference type="ARBA" id="ARBA00022597"/>
    </source>
</evidence>
<dbReference type="InterPro" id="IPR036667">
    <property type="entry name" value="PTS_IIB_sorbose-sp_sf"/>
</dbReference>
<dbReference type="Gene3D" id="3.40.35.10">
    <property type="entry name" value="Phosphotransferase system, sorbose subfamily IIB component"/>
    <property type="match status" value="1"/>
</dbReference>
<feature type="domain" description="PTS EIIB type-4" evidence="8">
    <location>
        <begin position="1"/>
        <end position="163"/>
    </location>
</feature>
<evidence type="ECO:0000256" key="3">
    <source>
        <dbReference type="ARBA" id="ARBA00022490"/>
    </source>
</evidence>
<keyword evidence="10" id="KW-1185">Reference proteome</keyword>
<dbReference type="InterPro" id="IPR004720">
    <property type="entry name" value="PTS_IIB_sorbose-sp"/>
</dbReference>
<comment type="caution">
    <text evidence="9">The sequence shown here is derived from an EMBL/GenBank/DDBJ whole genome shotgun (WGS) entry which is preliminary data.</text>
</comment>
<evidence type="ECO:0000313" key="9">
    <source>
        <dbReference type="EMBL" id="MFD2693140.1"/>
    </source>
</evidence>
<evidence type="ECO:0000256" key="1">
    <source>
        <dbReference type="ARBA" id="ARBA00004496"/>
    </source>
</evidence>
<proteinExistence type="predicted"/>
<keyword evidence="7" id="KW-0418">Kinase</keyword>
<name>A0ABW5S3Q7_9BACL</name>